<organism evidence="1 2">
    <name type="scientific">Halococcus salifodinae DSM 8989</name>
    <dbReference type="NCBI Taxonomy" id="1227456"/>
    <lineage>
        <taxon>Archaea</taxon>
        <taxon>Methanobacteriati</taxon>
        <taxon>Methanobacteriota</taxon>
        <taxon>Stenosarchaea group</taxon>
        <taxon>Halobacteria</taxon>
        <taxon>Halobacteriales</taxon>
        <taxon>Halococcaceae</taxon>
        <taxon>Halococcus</taxon>
    </lineage>
</organism>
<evidence type="ECO:0000313" key="1">
    <source>
        <dbReference type="EMBL" id="EMA50861.1"/>
    </source>
</evidence>
<dbReference type="RefSeq" id="WP_005044497.1">
    <property type="nucleotide sequence ID" value="NZ_AOME01000070.1"/>
</dbReference>
<dbReference type="EMBL" id="AOME01000070">
    <property type="protein sequence ID" value="EMA50861.1"/>
    <property type="molecule type" value="Genomic_DNA"/>
</dbReference>
<dbReference type="AlphaFoldDB" id="M0MZ24"/>
<sequence length="135" mass="14928">MKSGEHFLLSLPVVGWMLAALGDRYSSRQRAALAGYGLGLGVLIDLDHFLLARLRVGDWRHARNCLRNPKRVFFDQKNLFEGTGGMANLRLLSHVLIAGPLTVLTGLIDRRLGILTGAVLYVHVLADLLRDNDIV</sequence>
<proteinExistence type="predicted"/>
<dbReference type="PATRIC" id="fig|1227456.3.peg.2909"/>
<comment type="caution">
    <text evidence="1">The sequence shown here is derived from an EMBL/GenBank/DDBJ whole genome shotgun (WGS) entry which is preliminary data.</text>
</comment>
<evidence type="ECO:0000313" key="2">
    <source>
        <dbReference type="Proteomes" id="UP000011625"/>
    </source>
</evidence>
<dbReference type="OrthoDB" id="307593at2157"/>
<accession>M0MZ24</accession>
<evidence type="ECO:0008006" key="3">
    <source>
        <dbReference type="Google" id="ProtNLM"/>
    </source>
</evidence>
<gene>
    <name evidence="1" type="ORF">C450_14352</name>
</gene>
<reference evidence="1 2" key="1">
    <citation type="journal article" date="2014" name="PLoS Genet.">
        <title>Phylogenetically driven sequencing of extremely halophilic archaea reveals strategies for static and dynamic osmo-response.</title>
        <authorList>
            <person name="Becker E.A."/>
            <person name="Seitzer P.M."/>
            <person name="Tritt A."/>
            <person name="Larsen D."/>
            <person name="Krusor M."/>
            <person name="Yao A.I."/>
            <person name="Wu D."/>
            <person name="Madern D."/>
            <person name="Eisen J.A."/>
            <person name="Darling A.E."/>
            <person name="Facciotti M.T."/>
        </authorList>
    </citation>
    <scope>NUCLEOTIDE SEQUENCE [LARGE SCALE GENOMIC DNA]</scope>
    <source>
        <strain evidence="1 2">DSM 8989</strain>
    </source>
</reference>
<protein>
    <recommendedName>
        <fullName evidence="3">Membrane-bound metal-dependent hydrolase</fullName>
    </recommendedName>
</protein>
<dbReference type="Proteomes" id="UP000011625">
    <property type="component" value="Unassembled WGS sequence"/>
</dbReference>
<name>M0MZ24_9EURY</name>
<keyword evidence="2" id="KW-1185">Reference proteome</keyword>
<dbReference type="STRING" id="1227456.C450_14352"/>